<dbReference type="PROSITE" id="PS50862">
    <property type="entry name" value="AA_TRNA_LIGASE_II"/>
    <property type="match status" value="1"/>
</dbReference>
<dbReference type="EMBL" id="MFCA01000002">
    <property type="protein sequence ID" value="OGE03161.1"/>
    <property type="molecule type" value="Genomic_DNA"/>
</dbReference>
<keyword evidence="6" id="KW-0862">Zinc</keyword>
<dbReference type="InterPro" id="IPR004154">
    <property type="entry name" value="Anticodon-bd"/>
</dbReference>
<proteinExistence type="inferred from homology"/>
<dbReference type="InterPro" id="IPR033728">
    <property type="entry name" value="ThrRS_core"/>
</dbReference>
<dbReference type="Gene3D" id="3.40.50.800">
    <property type="entry name" value="Anticodon-binding domain"/>
    <property type="match status" value="1"/>
</dbReference>
<evidence type="ECO:0000313" key="13">
    <source>
        <dbReference type="EMBL" id="OGE03161.1"/>
    </source>
</evidence>
<dbReference type="PANTHER" id="PTHR11451">
    <property type="entry name" value="THREONINE-TRNA LIGASE"/>
    <property type="match status" value="1"/>
</dbReference>
<dbReference type="CDD" id="cd00860">
    <property type="entry name" value="ThrRS_anticodon"/>
    <property type="match status" value="1"/>
</dbReference>
<evidence type="ECO:0000256" key="7">
    <source>
        <dbReference type="ARBA" id="ARBA00022840"/>
    </source>
</evidence>
<organism evidence="13 14">
    <name type="scientific">Candidatus Curtissbacteria bacterium RIFOXYA1_FULL_41_14</name>
    <dbReference type="NCBI Taxonomy" id="1797737"/>
    <lineage>
        <taxon>Bacteria</taxon>
        <taxon>Candidatus Curtissiibacteriota</taxon>
    </lineage>
</organism>
<evidence type="ECO:0000256" key="1">
    <source>
        <dbReference type="ARBA" id="ARBA00008226"/>
    </source>
</evidence>
<dbReference type="PANTHER" id="PTHR11451:SF44">
    <property type="entry name" value="THREONINE--TRNA LIGASE, CHLOROPLASTIC_MITOCHONDRIAL 2"/>
    <property type="match status" value="1"/>
</dbReference>
<dbReference type="GO" id="GO:0005737">
    <property type="term" value="C:cytoplasm"/>
    <property type="evidence" value="ECO:0007669"/>
    <property type="project" value="UniProtKB-UniRule"/>
</dbReference>
<dbReference type="GO" id="GO:0006435">
    <property type="term" value="P:threonyl-tRNA aminoacylation"/>
    <property type="evidence" value="ECO:0007669"/>
    <property type="project" value="UniProtKB-UniRule"/>
</dbReference>
<evidence type="ECO:0000256" key="10">
    <source>
        <dbReference type="ARBA" id="ARBA00049515"/>
    </source>
</evidence>
<reference evidence="13 14" key="1">
    <citation type="journal article" date="2016" name="Nat. Commun.">
        <title>Thousands of microbial genomes shed light on interconnected biogeochemical processes in an aquifer system.</title>
        <authorList>
            <person name="Anantharaman K."/>
            <person name="Brown C.T."/>
            <person name="Hug L.A."/>
            <person name="Sharon I."/>
            <person name="Castelle C.J."/>
            <person name="Probst A.J."/>
            <person name="Thomas B.C."/>
            <person name="Singh A."/>
            <person name="Wilkins M.J."/>
            <person name="Karaoz U."/>
            <person name="Brodie E.L."/>
            <person name="Williams K.H."/>
            <person name="Hubbard S.S."/>
            <person name="Banfield J.F."/>
        </authorList>
    </citation>
    <scope>NUCLEOTIDE SEQUENCE [LARGE SCALE GENOMIC DNA]</scope>
</reference>
<comment type="catalytic activity">
    <reaction evidence="10">
        <text>tRNA(Thr) + L-threonine + ATP = L-threonyl-tRNA(Thr) + AMP + diphosphate + H(+)</text>
        <dbReference type="Rhea" id="RHEA:24624"/>
        <dbReference type="Rhea" id="RHEA-COMP:9670"/>
        <dbReference type="Rhea" id="RHEA-COMP:9704"/>
        <dbReference type="ChEBI" id="CHEBI:15378"/>
        <dbReference type="ChEBI" id="CHEBI:30616"/>
        <dbReference type="ChEBI" id="CHEBI:33019"/>
        <dbReference type="ChEBI" id="CHEBI:57926"/>
        <dbReference type="ChEBI" id="CHEBI:78442"/>
        <dbReference type="ChEBI" id="CHEBI:78534"/>
        <dbReference type="ChEBI" id="CHEBI:456215"/>
        <dbReference type="EC" id="6.1.1.3"/>
    </reaction>
</comment>
<dbReference type="GO" id="GO:0004829">
    <property type="term" value="F:threonine-tRNA ligase activity"/>
    <property type="evidence" value="ECO:0007669"/>
    <property type="project" value="UniProtKB-UniRule"/>
</dbReference>
<sequence>MNKTNLKDHREIGRDLDLFSFHEYAPGAVFWHHKGWIIYRILEEFIRENDQQGDYQEISTPVMVKNQLFKESGHWEHFGEHNMFNLAIYEEEEEKRFLENSKLAEKEGRIKVYKIDGTPMIFPQANYSLKPMNCPEAALVFRSKTRSYQDLPIRLSEFGILHRRELSGVLGGLLRVRQFVIDDAHLFVRPDQIQGEIHKLLLLVIEVYQSLGFKPKFYLATRPDKAMGDVKTWKLAEEDLESALKKAKVNFNLKPKDGAFYGPKIDIHINDSQDRDWQLATIQLDFQIPQRMSLDFVNNKGEKERPVMIHRGIFGSLERFIGILTEHFQGAFPVWLSPVQTIILPISGKFKDYANKIYRDLKSSGIRVELNERNETLQAKIRDATLQKIPYLLIVGEKEESSGKIAVRTRGSQDLGQMTIEKFADKIHKDIDNKL</sequence>
<keyword evidence="4" id="KW-0479">Metal-binding</keyword>
<comment type="caution">
    <text evidence="13">The sequence shown here is derived from an EMBL/GenBank/DDBJ whole genome shotgun (WGS) entry which is preliminary data.</text>
</comment>
<dbReference type="PRINTS" id="PR01047">
    <property type="entry name" value="TRNASYNTHTHR"/>
</dbReference>
<keyword evidence="9" id="KW-0030">Aminoacyl-tRNA synthetase</keyword>
<dbReference type="SUPFAM" id="SSF55681">
    <property type="entry name" value="Class II aaRS and biotin synthetases"/>
    <property type="match status" value="1"/>
</dbReference>
<dbReference type="Pfam" id="PF00587">
    <property type="entry name" value="tRNA-synt_2b"/>
    <property type="match status" value="1"/>
</dbReference>
<dbReference type="Pfam" id="PF03129">
    <property type="entry name" value="HGTP_anticodon"/>
    <property type="match status" value="1"/>
</dbReference>
<dbReference type="InterPro" id="IPR045864">
    <property type="entry name" value="aa-tRNA-synth_II/BPL/LPL"/>
</dbReference>
<dbReference type="CDD" id="cd00771">
    <property type="entry name" value="ThrRS_core"/>
    <property type="match status" value="1"/>
</dbReference>
<dbReference type="AlphaFoldDB" id="A0A1F5HG96"/>
<gene>
    <name evidence="13" type="ORF">A2196_05155</name>
</gene>
<dbReference type="InterPro" id="IPR047246">
    <property type="entry name" value="ThrRS_anticodon"/>
</dbReference>
<keyword evidence="7" id="KW-0067">ATP-binding</keyword>
<keyword evidence="8" id="KW-0648">Protein biosynthesis</keyword>
<evidence type="ECO:0000256" key="5">
    <source>
        <dbReference type="ARBA" id="ARBA00022741"/>
    </source>
</evidence>
<dbReference type="InterPro" id="IPR002314">
    <property type="entry name" value="aa-tRNA-synt_IIb"/>
</dbReference>
<dbReference type="GO" id="GO:0046872">
    <property type="term" value="F:metal ion binding"/>
    <property type="evidence" value="ECO:0007669"/>
    <property type="project" value="UniProtKB-KW"/>
</dbReference>
<dbReference type="STRING" id="1797737.A2196_05155"/>
<evidence type="ECO:0000256" key="2">
    <source>
        <dbReference type="ARBA" id="ARBA00013163"/>
    </source>
</evidence>
<feature type="domain" description="Aminoacyl-transfer RNA synthetases class-II family profile" evidence="12">
    <location>
        <begin position="38"/>
        <end position="333"/>
    </location>
</feature>
<dbReference type="FunFam" id="3.40.50.800:FF:000001">
    <property type="entry name" value="Threonine--tRNA ligase"/>
    <property type="match status" value="1"/>
</dbReference>
<dbReference type="InterPro" id="IPR006195">
    <property type="entry name" value="aa-tRNA-synth_II"/>
</dbReference>
<keyword evidence="5" id="KW-0547">Nucleotide-binding</keyword>
<evidence type="ECO:0000256" key="11">
    <source>
        <dbReference type="NCBIfam" id="TIGR00418"/>
    </source>
</evidence>
<dbReference type="InterPro" id="IPR036621">
    <property type="entry name" value="Anticodon-bd_dom_sf"/>
</dbReference>
<evidence type="ECO:0000313" key="14">
    <source>
        <dbReference type="Proteomes" id="UP000176751"/>
    </source>
</evidence>
<evidence type="ECO:0000256" key="6">
    <source>
        <dbReference type="ARBA" id="ARBA00022833"/>
    </source>
</evidence>
<protein>
    <recommendedName>
        <fullName evidence="2 11">Threonine--tRNA ligase</fullName>
        <ecNumber evidence="2 11">6.1.1.3</ecNumber>
    </recommendedName>
</protein>
<dbReference type="Gene3D" id="3.30.930.10">
    <property type="entry name" value="Bira Bifunctional Protein, Domain 2"/>
    <property type="match status" value="1"/>
</dbReference>
<evidence type="ECO:0000259" key="12">
    <source>
        <dbReference type="PROSITE" id="PS50862"/>
    </source>
</evidence>
<dbReference type="NCBIfam" id="TIGR00418">
    <property type="entry name" value="thrS"/>
    <property type="match status" value="1"/>
</dbReference>
<dbReference type="Proteomes" id="UP000176751">
    <property type="component" value="Unassembled WGS sequence"/>
</dbReference>
<dbReference type="InterPro" id="IPR002320">
    <property type="entry name" value="Thr-tRNA-ligase_IIa"/>
</dbReference>
<evidence type="ECO:0000256" key="8">
    <source>
        <dbReference type="ARBA" id="ARBA00022917"/>
    </source>
</evidence>
<dbReference type="SUPFAM" id="SSF52954">
    <property type="entry name" value="Class II aaRS ABD-related"/>
    <property type="match status" value="1"/>
</dbReference>
<comment type="similarity">
    <text evidence="1">Belongs to the class-II aminoacyl-tRNA synthetase family.</text>
</comment>
<evidence type="ECO:0000256" key="4">
    <source>
        <dbReference type="ARBA" id="ARBA00022723"/>
    </source>
</evidence>
<accession>A0A1F5HG96</accession>
<evidence type="ECO:0000256" key="3">
    <source>
        <dbReference type="ARBA" id="ARBA00022598"/>
    </source>
</evidence>
<dbReference type="EC" id="6.1.1.3" evidence="2 11"/>
<dbReference type="GO" id="GO:0005524">
    <property type="term" value="F:ATP binding"/>
    <property type="evidence" value="ECO:0007669"/>
    <property type="project" value="UniProtKB-KW"/>
</dbReference>
<keyword evidence="3 13" id="KW-0436">Ligase</keyword>
<evidence type="ECO:0000256" key="9">
    <source>
        <dbReference type="ARBA" id="ARBA00023146"/>
    </source>
</evidence>
<name>A0A1F5HG96_9BACT</name>